<feature type="region of interest" description="Disordered" evidence="1">
    <location>
        <begin position="54"/>
        <end position="73"/>
    </location>
</feature>
<feature type="region of interest" description="Disordered" evidence="1">
    <location>
        <begin position="113"/>
        <end position="153"/>
    </location>
</feature>
<keyword evidence="2" id="KW-0167">Capsid protein</keyword>
<evidence type="ECO:0000256" key="1">
    <source>
        <dbReference type="SAM" id="MobiDB-lite"/>
    </source>
</evidence>
<dbReference type="Proteomes" id="UP001596267">
    <property type="component" value="Unassembled WGS sequence"/>
</dbReference>
<evidence type="ECO:0000313" key="3">
    <source>
        <dbReference type="Proteomes" id="UP001596267"/>
    </source>
</evidence>
<dbReference type="InterPro" id="IPR025953">
    <property type="entry name" value="YlbD_coat"/>
</dbReference>
<comment type="caution">
    <text evidence="2">The sequence shown here is derived from an EMBL/GenBank/DDBJ whole genome shotgun (WGS) entry which is preliminary data.</text>
</comment>
<keyword evidence="3" id="KW-1185">Reference proteome</keyword>
<dbReference type="Pfam" id="PF14071">
    <property type="entry name" value="YlbD_coat"/>
    <property type="match status" value="1"/>
</dbReference>
<evidence type="ECO:0000313" key="2">
    <source>
        <dbReference type="EMBL" id="MFC6385593.1"/>
    </source>
</evidence>
<organism evidence="2 3">
    <name type="scientific">Sporolactobacillus kofuensis</name>
    <dbReference type="NCBI Taxonomy" id="269672"/>
    <lineage>
        <taxon>Bacteria</taxon>
        <taxon>Bacillati</taxon>
        <taxon>Bacillota</taxon>
        <taxon>Bacilli</taxon>
        <taxon>Bacillales</taxon>
        <taxon>Sporolactobacillaceae</taxon>
        <taxon>Sporolactobacillus</taxon>
    </lineage>
</organism>
<feature type="compositionally biased region" description="Basic and acidic residues" evidence="1">
    <location>
        <begin position="54"/>
        <end position="70"/>
    </location>
</feature>
<sequence>MGEERTNAAIKRFKVFLRNHPQIVTYVHEHDVKWNDVFDDWVIFGESHEVWEKYGVKNEQDDPSKSESQKKSSFSINKVLKVVDNIDTKQWQERLDTISGALSGIQTFIGQFRQSDADPGQKSTITPNEASERSTSSMPEQQRNQRPFYFRRD</sequence>
<gene>
    <name evidence="2" type="primary">ylbD</name>
    <name evidence="2" type="ORF">ACFP7A_03170</name>
</gene>
<dbReference type="EMBL" id="JBHSTQ010000002">
    <property type="protein sequence ID" value="MFC6385593.1"/>
    <property type="molecule type" value="Genomic_DNA"/>
</dbReference>
<keyword evidence="2" id="KW-0946">Virion</keyword>
<protein>
    <submittedName>
        <fullName evidence="2">Spore coat protein YlbD</fullName>
    </submittedName>
</protein>
<reference evidence="3" key="1">
    <citation type="journal article" date="2019" name="Int. J. Syst. Evol. Microbiol.">
        <title>The Global Catalogue of Microorganisms (GCM) 10K type strain sequencing project: providing services to taxonomists for standard genome sequencing and annotation.</title>
        <authorList>
            <consortium name="The Broad Institute Genomics Platform"/>
            <consortium name="The Broad Institute Genome Sequencing Center for Infectious Disease"/>
            <person name="Wu L."/>
            <person name="Ma J."/>
        </authorList>
    </citation>
    <scope>NUCLEOTIDE SEQUENCE [LARGE SCALE GENOMIC DNA]</scope>
    <source>
        <strain evidence="3">CCUG 42001</strain>
    </source>
</reference>
<proteinExistence type="predicted"/>
<feature type="compositionally biased region" description="Polar residues" evidence="1">
    <location>
        <begin position="121"/>
        <end position="145"/>
    </location>
</feature>
<name>A0ABW1WE70_9BACL</name>
<accession>A0ABW1WE70</accession>